<evidence type="ECO:0000313" key="2">
    <source>
        <dbReference type="Proteomes" id="UP000179227"/>
    </source>
</evidence>
<evidence type="ECO:0000313" key="1">
    <source>
        <dbReference type="EMBL" id="OGE10256.1"/>
    </source>
</evidence>
<gene>
    <name evidence="1" type="ORF">A3A60_01910</name>
</gene>
<dbReference type="EMBL" id="MFBS01000012">
    <property type="protein sequence ID" value="OGE10256.1"/>
    <property type="molecule type" value="Genomic_DNA"/>
</dbReference>
<dbReference type="Proteomes" id="UP000179227">
    <property type="component" value="Unassembled WGS sequence"/>
</dbReference>
<name>A0A1F5I1J3_9BACT</name>
<protein>
    <submittedName>
        <fullName evidence="1">Uncharacterized protein</fullName>
    </submittedName>
</protein>
<accession>A0A1F5I1J3</accession>
<comment type="caution">
    <text evidence="1">The sequence shown here is derived from an EMBL/GenBank/DDBJ whole genome shotgun (WGS) entry which is preliminary data.</text>
</comment>
<dbReference type="STRING" id="1797729.A3A60_01910"/>
<organism evidence="1 2">
    <name type="scientific">Candidatus Curtissbacteria bacterium RIFCSPLOWO2_01_FULL_42_26</name>
    <dbReference type="NCBI Taxonomy" id="1797729"/>
    <lineage>
        <taxon>Bacteria</taxon>
        <taxon>Candidatus Curtissiibacteriota</taxon>
    </lineage>
</organism>
<dbReference type="AlphaFoldDB" id="A0A1F5I1J3"/>
<proteinExistence type="predicted"/>
<sequence length="163" mass="18196">MTKVEQQRTAQETLGLINGAKKVIDEVEEKKKEQKRQSASNIIDAIGNFVSPLVDQLPKSLIVRVGTFLTPEDHYITFVIYTPASNRLLSRSFLWEGEKLINPHTREAESEDWLDHGGHIVSTIETAISAKKSGIDQTLPVQLSWHKDLPPGVDIPSDLLDAD</sequence>
<reference evidence="1 2" key="1">
    <citation type="journal article" date="2016" name="Nat. Commun.">
        <title>Thousands of microbial genomes shed light on interconnected biogeochemical processes in an aquifer system.</title>
        <authorList>
            <person name="Anantharaman K."/>
            <person name="Brown C.T."/>
            <person name="Hug L.A."/>
            <person name="Sharon I."/>
            <person name="Castelle C.J."/>
            <person name="Probst A.J."/>
            <person name="Thomas B.C."/>
            <person name="Singh A."/>
            <person name="Wilkins M.J."/>
            <person name="Karaoz U."/>
            <person name="Brodie E.L."/>
            <person name="Williams K.H."/>
            <person name="Hubbard S.S."/>
            <person name="Banfield J.F."/>
        </authorList>
    </citation>
    <scope>NUCLEOTIDE SEQUENCE [LARGE SCALE GENOMIC DNA]</scope>
</reference>